<dbReference type="PANTHER" id="PTHR39569:SF1">
    <property type="entry name" value="INORGANIC TRIPHOSPHATASE"/>
    <property type="match status" value="1"/>
</dbReference>
<dbReference type="InterPro" id="IPR007899">
    <property type="entry name" value="CHAD_dom"/>
</dbReference>
<name>A0A2W5QHV5_9SPHN</name>
<dbReference type="Gene3D" id="2.40.320.10">
    <property type="entry name" value="Hypothetical Protein Pfu-838710-001"/>
    <property type="match status" value="1"/>
</dbReference>
<dbReference type="GO" id="GO:0046872">
    <property type="term" value="F:metal ion binding"/>
    <property type="evidence" value="ECO:0007669"/>
    <property type="project" value="TreeGrafter"/>
</dbReference>
<gene>
    <name evidence="3" type="ORF">DI555_12725</name>
</gene>
<dbReference type="GO" id="GO:0050355">
    <property type="term" value="F:inorganic triphosphate phosphatase activity"/>
    <property type="evidence" value="ECO:0007669"/>
    <property type="project" value="InterPro"/>
</dbReference>
<evidence type="ECO:0000313" key="3">
    <source>
        <dbReference type="EMBL" id="PZQ54293.1"/>
    </source>
</evidence>
<dbReference type="SUPFAM" id="SSF55154">
    <property type="entry name" value="CYTH-like phosphatases"/>
    <property type="match status" value="1"/>
</dbReference>
<dbReference type="PANTHER" id="PTHR39569">
    <property type="entry name" value="INORGANIC TRIPHOSPHATASE"/>
    <property type="match status" value="1"/>
</dbReference>
<organism evidence="3 4">
    <name type="scientific">Novosphingobium pentaromativorans</name>
    <dbReference type="NCBI Taxonomy" id="205844"/>
    <lineage>
        <taxon>Bacteria</taxon>
        <taxon>Pseudomonadati</taxon>
        <taxon>Pseudomonadota</taxon>
        <taxon>Alphaproteobacteria</taxon>
        <taxon>Sphingomonadales</taxon>
        <taxon>Sphingomonadaceae</taxon>
        <taxon>Novosphingobium</taxon>
    </lineage>
</organism>
<dbReference type="SMART" id="SM00880">
    <property type="entry name" value="CHAD"/>
    <property type="match status" value="1"/>
</dbReference>
<sequence length="484" mass="53951">MTAAASEEAELKLELAPESAAFLESSSLLPGDPQIVQQYAVYFDTPAHDLSKAGLSLRVRRNGEERIQTVKADGPAAGMFIRPEWERPVPGDEPIIDHTTPILALLGTNPAAIGPVFIVENERRLWRGEGVEITLDRGRIVAGNRETSILEMELELKEGNASTLFAMARRIAEVAPVRIGVSSKAERGFRLMGPAASATKAGRVPLARDMTVADSFRLIANACLRHFRLNEALVLESRDEAALHQARVAIRRLRSALVLFKKLFSDETPRRFNAELRWLAAELGKARDLDVLAGHAEPGPFLDRILTARDEAYEAVGEVLDGARTRRLMLDLAEWIATGDWLCSEECRDLREMPAREFAAVVLERFRRKVKKGGKRLKKLDDHSRHELRKTAKKLRYAADFFSALFPEKRERRRRKHFVSALEDLQDRLGALNDLVGAPELLARLGLSDAPEAAGIVAGGRKADLVDAADEAYETFVDAKRFWR</sequence>
<dbReference type="InterPro" id="IPR023577">
    <property type="entry name" value="CYTH_domain"/>
</dbReference>
<dbReference type="InterPro" id="IPR039013">
    <property type="entry name" value="YgiF"/>
</dbReference>
<dbReference type="InterPro" id="IPR038186">
    <property type="entry name" value="CHAD_dom_sf"/>
</dbReference>
<dbReference type="InterPro" id="IPR033469">
    <property type="entry name" value="CYTH-like_dom_sf"/>
</dbReference>
<feature type="domain" description="CYTH" evidence="1">
    <location>
        <begin position="6"/>
        <end position="195"/>
    </location>
</feature>
<dbReference type="CDD" id="cd07756">
    <property type="entry name" value="CYTH-like_Pase_CHAD"/>
    <property type="match status" value="1"/>
</dbReference>
<dbReference type="PROSITE" id="PS51708">
    <property type="entry name" value="CHAD"/>
    <property type="match status" value="1"/>
</dbReference>
<evidence type="ECO:0000313" key="4">
    <source>
        <dbReference type="Proteomes" id="UP000249082"/>
    </source>
</evidence>
<dbReference type="SMART" id="SM01118">
    <property type="entry name" value="CYTH"/>
    <property type="match status" value="1"/>
</dbReference>
<evidence type="ECO:0000259" key="2">
    <source>
        <dbReference type="PROSITE" id="PS51708"/>
    </source>
</evidence>
<feature type="domain" description="CHAD" evidence="2">
    <location>
        <begin position="209"/>
        <end position="481"/>
    </location>
</feature>
<dbReference type="PROSITE" id="PS51707">
    <property type="entry name" value="CYTH"/>
    <property type="match status" value="1"/>
</dbReference>
<evidence type="ECO:0000259" key="1">
    <source>
        <dbReference type="PROSITE" id="PS51707"/>
    </source>
</evidence>
<accession>A0A2W5QHV5</accession>
<proteinExistence type="predicted"/>
<dbReference type="Pfam" id="PF05235">
    <property type="entry name" value="CHAD"/>
    <property type="match status" value="1"/>
</dbReference>
<dbReference type="Gene3D" id="1.40.20.10">
    <property type="entry name" value="CHAD domain"/>
    <property type="match status" value="1"/>
</dbReference>
<dbReference type="AlphaFoldDB" id="A0A2W5QHV5"/>
<protein>
    <submittedName>
        <fullName evidence="3">Inorganic triphosphatase</fullName>
    </submittedName>
</protein>
<dbReference type="EMBL" id="QFPX01000009">
    <property type="protein sequence ID" value="PZQ54293.1"/>
    <property type="molecule type" value="Genomic_DNA"/>
</dbReference>
<dbReference type="Proteomes" id="UP000249082">
    <property type="component" value="Unassembled WGS sequence"/>
</dbReference>
<reference evidence="3 4" key="1">
    <citation type="submission" date="2017-08" db="EMBL/GenBank/DDBJ databases">
        <title>Infants hospitalized years apart are colonized by the same room-sourced microbial strains.</title>
        <authorList>
            <person name="Brooks B."/>
            <person name="Olm M.R."/>
            <person name="Firek B.A."/>
            <person name="Baker R."/>
            <person name="Thomas B.C."/>
            <person name="Morowitz M.J."/>
            <person name="Banfield J.F."/>
        </authorList>
    </citation>
    <scope>NUCLEOTIDE SEQUENCE [LARGE SCALE GENOMIC DNA]</scope>
    <source>
        <strain evidence="3">S2_005_002_R2_33</strain>
    </source>
</reference>
<dbReference type="Pfam" id="PF01928">
    <property type="entry name" value="CYTH"/>
    <property type="match status" value="1"/>
</dbReference>
<comment type="caution">
    <text evidence="3">The sequence shown here is derived from an EMBL/GenBank/DDBJ whole genome shotgun (WGS) entry which is preliminary data.</text>
</comment>